<gene>
    <name evidence="1" type="ORF">A0J61_06587</name>
</gene>
<dbReference type="Proteomes" id="UP000093000">
    <property type="component" value="Unassembled WGS sequence"/>
</dbReference>
<proteinExistence type="predicted"/>
<keyword evidence="2" id="KW-1185">Reference proteome</keyword>
<evidence type="ECO:0000313" key="1">
    <source>
        <dbReference type="EMBL" id="OBZ85363.1"/>
    </source>
</evidence>
<dbReference type="InParanoid" id="A0A1C7N8E9"/>
<protein>
    <submittedName>
        <fullName evidence="1">Uncharacterized protein</fullName>
    </submittedName>
</protein>
<reference evidence="1 2" key="1">
    <citation type="submission" date="2016-03" db="EMBL/GenBank/DDBJ databases">
        <title>Choanephora cucurbitarum.</title>
        <authorList>
            <person name="Min B."/>
            <person name="Park H."/>
            <person name="Park J.-H."/>
            <person name="Shin H.-D."/>
            <person name="Choi I.-G."/>
        </authorList>
    </citation>
    <scope>NUCLEOTIDE SEQUENCE [LARGE SCALE GENOMIC DNA]</scope>
    <source>
        <strain evidence="1 2">KUS-F28377</strain>
    </source>
</reference>
<accession>A0A1C7N8E9</accession>
<organism evidence="1 2">
    <name type="scientific">Choanephora cucurbitarum</name>
    <dbReference type="NCBI Taxonomy" id="101091"/>
    <lineage>
        <taxon>Eukaryota</taxon>
        <taxon>Fungi</taxon>
        <taxon>Fungi incertae sedis</taxon>
        <taxon>Mucoromycota</taxon>
        <taxon>Mucoromycotina</taxon>
        <taxon>Mucoromycetes</taxon>
        <taxon>Mucorales</taxon>
        <taxon>Mucorineae</taxon>
        <taxon>Choanephoraceae</taxon>
        <taxon>Choanephoroideae</taxon>
        <taxon>Choanephora</taxon>
    </lineage>
</organism>
<evidence type="ECO:0000313" key="2">
    <source>
        <dbReference type="Proteomes" id="UP000093000"/>
    </source>
</evidence>
<name>A0A1C7N8E9_9FUNG</name>
<dbReference type="AlphaFoldDB" id="A0A1C7N8E9"/>
<dbReference type="EMBL" id="LUGH01000404">
    <property type="protein sequence ID" value="OBZ85363.1"/>
    <property type="molecule type" value="Genomic_DNA"/>
</dbReference>
<sequence>MDEKRLGNTADNVPIAFILLERNPSPPKYEHVIENNPPPPSYMHSAVRLQYHNQPYITDVEQHEFRRQHDMRCASAAEDIQNDTFSTIARLPFRKRLLLWGYWFRLLLFQV</sequence>
<comment type="caution">
    <text evidence="1">The sequence shown here is derived from an EMBL/GenBank/DDBJ whole genome shotgun (WGS) entry which is preliminary data.</text>
</comment>
<dbReference type="OrthoDB" id="2281274at2759"/>